<dbReference type="AlphaFoldDB" id="A0A7E4VRY0"/>
<dbReference type="WBParaSite" id="Pan_g24163.t1">
    <property type="protein sequence ID" value="Pan_g24163.t1"/>
    <property type="gene ID" value="Pan_g24163"/>
</dbReference>
<dbReference type="GO" id="GO:0007420">
    <property type="term" value="P:brain development"/>
    <property type="evidence" value="ECO:0007669"/>
    <property type="project" value="TreeGrafter"/>
</dbReference>
<evidence type="ECO:0000256" key="3">
    <source>
        <dbReference type="ARBA" id="ARBA00023155"/>
    </source>
</evidence>
<evidence type="ECO:0000259" key="8">
    <source>
        <dbReference type="PROSITE" id="PS50071"/>
    </source>
</evidence>
<evidence type="ECO:0000256" key="4">
    <source>
        <dbReference type="ARBA" id="ARBA00023242"/>
    </source>
</evidence>
<dbReference type="GO" id="GO:0005634">
    <property type="term" value="C:nucleus"/>
    <property type="evidence" value="ECO:0007669"/>
    <property type="project" value="UniProtKB-SubCell"/>
</dbReference>
<evidence type="ECO:0000313" key="9">
    <source>
        <dbReference type="Proteomes" id="UP000492821"/>
    </source>
</evidence>
<keyword evidence="9" id="KW-1185">Reference proteome</keyword>
<protein>
    <submittedName>
        <fullName evidence="10">Homeobox domain-containing protein</fullName>
    </submittedName>
</protein>
<dbReference type="Proteomes" id="UP000492821">
    <property type="component" value="Unassembled WGS sequence"/>
</dbReference>
<evidence type="ECO:0000313" key="10">
    <source>
        <dbReference type="WBParaSite" id="Pan_g24163.t1"/>
    </source>
</evidence>
<dbReference type="Gene3D" id="1.10.10.60">
    <property type="entry name" value="Homeodomain-like"/>
    <property type="match status" value="1"/>
</dbReference>
<feature type="compositionally biased region" description="Polar residues" evidence="7">
    <location>
        <begin position="111"/>
        <end position="124"/>
    </location>
</feature>
<accession>A0A7E4VRY0</accession>
<dbReference type="PROSITE" id="PS50071">
    <property type="entry name" value="HOMEOBOX_2"/>
    <property type="match status" value="1"/>
</dbReference>
<keyword evidence="2 5" id="KW-0238">DNA-binding</keyword>
<comment type="subcellular location">
    <subcellularLocation>
        <location evidence="1 5 6">Nucleus</location>
    </subcellularLocation>
</comment>
<dbReference type="GO" id="GO:0000981">
    <property type="term" value="F:DNA-binding transcription factor activity, RNA polymerase II-specific"/>
    <property type="evidence" value="ECO:0007669"/>
    <property type="project" value="InterPro"/>
</dbReference>
<dbReference type="InterPro" id="IPR017970">
    <property type="entry name" value="Homeobox_CS"/>
</dbReference>
<feature type="DNA-binding region" description="Homeobox" evidence="5">
    <location>
        <begin position="36"/>
        <end position="95"/>
    </location>
</feature>
<evidence type="ECO:0000256" key="2">
    <source>
        <dbReference type="ARBA" id="ARBA00023125"/>
    </source>
</evidence>
<dbReference type="PRINTS" id="PR00024">
    <property type="entry name" value="HOMEOBOX"/>
</dbReference>
<dbReference type="InterPro" id="IPR000047">
    <property type="entry name" value="HTH_motif"/>
</dbReference>
<dbReference type="SUPFAM" id="SSF46689">
    <property type="entry name" value="Homeodomain-like"/>
    <property type="match status" value="1"/>
</dbReference>
<dbReference type="PRINTS" id="PR00031">
    <property type="entry name" value="HTHREPRESSR"/>
</dbReference>
<dbReference type="GO" id="GO:0000978">
    <property type="term" value="F:RNA polymerase II cis-regulatory region sequence-specific DNA binding"/>
    <property type="evidence" value="ECO:0007669"/>
    <property type="project" value="TreeGrafter"/>
</dbReference>
<feature type="region of interest" description="Disordered" evidence="7">
    <location>
        <begin position="87"/>
        <end position="124"/>
    </location>
</feature>
<dbReference type="InterPro" id="IPR050877">
    <property type="entry name" value="EMX-VAX-Noto_Homeobox_TFs"/>
</dbReference>
<keyword evidence="4 5" id="KW-0539">Nucleus</keyword>
<dbReference type="CDD" id="cd00086">
    <property type="entry name" value="homeodomain"/>
    <property type="match status" value="1"/>
</dbReference>
<feature type="domain" description="Homeobox" evidence="8">
    <location>
        <begin position="34"/>
        <end position="94"/>
    </location>
</feature>
<organism evidence="9 10">
    <name type="scientific">Panagrellus redivivus</name>
    <name type="common">Microworm</name>
    <dbReference type="NCBI Taxonomy" id="6233"/>
    <lineage>
        <taxon>Eukaryota</taxon>
        <taxon>Metazoa</taxon>
        <taxon>Ecdysozoa</taxon>
        <taxon>Nematoda</taxon>
        <taxon>Chromadorea</taxon>
        <taxon>Rhabditida</taxon>
        <taxon>Tylenchina</taxon>
        <taxon>Panagrolaimomorpha</taxon>
        <taxon>Panagrolaimoidea</taxon>
        <taxon>Panagrolaimidae</taxon>
        <taxon>Panagrellus</taxon>
    </lineage>
</organism>
<evidence type="ECO:0000256" key="6">
    <source>
        <dbReference type="RuleBase" id="RU000682"/>
    </source>
</evidence>
<name>A0A7E4VRY0_PANRE</name>
<keyword evidence="3 5" id="KW-0371">Homeobox</keyword>
<dbReference type="Pfam" id="PF00046">
    <property type="entry name" value="Homeodomain"/>
    <property type="match status" value="1"/>
</dbReference>
<sequence length="189" mass="21680">MSSTKVPDYCQVLRIAAPDGTIKELIFPKALDLNRPKRPRTTFSDEQLEILKREFEKNPYLVGKERLKLAQELNLSETQVKVWFQNRRTKHKRSPTNQTAAMSEGDETEQKQFNQQPAQQHASNLTSSNLAKFQFQLKDQVGAFAQTLPMPGPSMAMFSFPQGGVNWPVLDEYPSYYQMAAQGQNRFCF</sequence>
<reference evidence="10" key="2">
    <citation type="submission" date="2020-10" db="UniProtKB">
        <authorList>
            <consortium name="WormBaseParasite"/>
        </authorList>
    </citation>
    <scope>IDENTIFICATION</scope>
</reference>
<evidence type="ECO:0000256" key="5">
    <source>
        <dbReference type="PROSITE-ProRule" id="PRU00108"/>
    </source>
</evidence>
<dbReference type="PANTHER" id="PTHR24339">
    <property type="entry name" value="HOMEOBOX PROTEIN EMX-RELATED"/>
    <property type="match status" value="1"/>
</dbReference>
<dbReference type="SMART" id="SM00389">
    <property type="entry name" value="HOX"/>
    <property type="match status" value="1"/>
</dbReference>
<dbReference type="PANTHER" id="PTHR24339:SF69">
    <property type="entry name" value="HOMEOBOX PROTEIN CEH-5"/>
    <property type="match status" value="1"/>
</dbReference>
<dbReference type="InterPro" id="IPR020479">
    <property type="entry name" value="HD_metazoa"/>
</dbReference>
<reference evidence="9" key="1">
    <citation type="journal article" date="2013" name="Genetics">
        <title>The draft genome and transcriptome of Panagrellus redivivus are shaped by the harsh demands of a free-living lifestyle.</title>
        <authorList>
            <person name="Srinivasan J."/>
            <person name="Dillman A.R."/>
            <person name="Macchietto M.G."/>
            <person name="Heikkinen L."/>
            <person name="Lakso M."/>
            <person name="Fracchia K.M."/>
            <person name="Antoshechkin I."/>
            <person name="Mortazavi A."/>
            <person name="Wong G."/>
            <person name="Sternberg P.W."/>
        </authorList>
    </citation>
    <scope>NUCLEOTIDE SEQUENCE [LARGE SCALE GENOMIC DNA]</scope>
    <source>
        <strain evidence="9">MT8872</strain>
    </source>
</reference>
<dbReference type="InterPro" id="IPR009057">
    <property type="entry name" value="Homeodomain-like_sf"/>
</dbReference>
<evidence type="ECO:0000256" key="1">
    <source>
        <dbReference type="ARBA" id="ARBA00004123"/>
    </source>
</evidence>
<dbReference type="GO" id="GO:0030182">
    <property type="term" value="P:neuron differentiation"/>
    <property type="evidence" value="ECO:0007669"/>
    <property type="project" value="TreeGrafter"/>
</dbReference>
<dbReference type="PROSITE" id="PS00027">
    <property type="entry name" value="HOMEOBOX_1"/>
    <property type="match status" value="1"/>
</dbReference>
<dbReference type="InterPro" id="IPR001356">
    <property type="entry name" value="HD"/>
</dbReference>
<evidence type="ECO:0000256" key="7">
    <source>
        <dbReference type="SAM" id="MobiDB-lite"/>
    </source>
</evidence>
<proteinExistence type="predicted"/>